<keyword evidence="5 7" id="KW-0520">NAD</keyword>
<gene>
    <name evidence="10" type="ORF">CAUJ_LOCUS6054</name>
</gene>
<dbReference type="InterPro" id="IPR012317">
    <property type="entry name" value="Poly(ADP-ribose)pol_cat_dom"/>
</dbReference>
<evidence type="ECO:0000313" key="11">
    <source>
        <dbReference type="Proteomes" id="UP000835052"/>
    </source>
</evidence>
<reference evidence="10" key="1">
    <citation type="submission" date="2020-10" db="EMBL/GenBank/DDBJ databases">
        <authorList>
            <person name="Kikuchi T."/>
        </authorList>
    </citation>
    <scope>NUCLEOTIDE SEQUENCE</scope>
    <source>
        <strain evidence="10">NKZ352</strain>
    </source>
</reference>
<dbReference type="GO" id="GO:1990404">
    <property type="term" value="F:NAD+-protein mono-ADP-ribosyltransferase activity"/>
    <property type="evidence" value="ECO:0007669"/>
    <property type="project" value="TreeGrafter"/>
</dbReference>
<dbReference type="GO" id="GO:0005730">
    <property type="term" value="C:nucleolus"/>
    <property type="evidence" value="ECO:0007669"/>
    <property type="project" value="TreeGrafter"/>
</dbReference>
<feature type="domain" description="PARP alpha-helical" evidence="9">
    <location>
        <begin position="138"/>
        <end position="256"/>
    </location>
</feature>
<dbReference type="InterPro" id="IPR050800">
    <property type="entry name" value="ARTD/PARP"/>
</dbReference>
<dbReference type="SUPFAM" id="SSF142921">
    <property type="entry name" value="WGR domain-like"/>
    <property type="match status" value="1"/>
</dbReference>
<evidence type="ECO:0000256" key="6">
    <source>
        <dbReference type="ARBA" id="ARBA00023242"/>
    </source>
</evidence>
<dbReference type="Pfam" id="PF00644">
    <property type="entry name" value="PARP"/>
    <property type="match status" value="1"/>
</dbReference>
<evidence type="ECO:0000259" key="9">
    <source>
        <dbReference type="PROSITE" id="PS51060"/>
    </source>
</evidence>
<dbReference type="PANTHER" id="PTHR10459">
    <property type="entry name" value="DNA LIGASE"/>
    <property type="match status" value="1"/>
</dbReference>
<dbReference type="AlphaFoldDB" id="A0A8S1H3P3"/>
<dbReference type="Gene3D" id="1.20.142.10">
    <property type="entry name" value="Poly(ADP-ribose) polymerase, regulatory domain"/>
    <property type="match status" value="1"/>
</dbReference>
<dbReference type="GO" id="GO:0016779">
    <property type="term" value="F:nucleotidyltransferase activity"/>
    <property type="evidence" value="ECO:0007669"/>
    <property type="project" value="UniProtKB-KW"/>
</dbReference>
<evidence type="ECO:0000256" key="4">
    <source>
        <dbReference type="ARBA" id="ARBA00022695"/>
    </source>
</evidence>
<evidence type="ECO:0000313" key="10">
    <source>
        <dbReference type="EMBL" id="CAD6190135.1"/>
    </source>
</evidence>
<proteinExistence type="predicted"/>
<accession>A0A8S1H3P3</accession>
<dbReference type="EMBL" id="CAJGYM010000014">
    <property type="protein sequence ID" value="CAD6190135.1"/>
    <property type="molecule type" value="Genomic_DNA"/>
</dbReference>
<dbReference type="SUPFAM" id="SSF47587">
    <property type="entry name" value="Domain of poly(ADP-ribose) polymerase"/>
    <property type="match status" value="1"/>
</dbReference>
<dbReference type="InterPro" id="IPR036930">
    <property type="entry name" value="WGR_dom_sf"/>
</dbReference>
<dbReference type="Gene3D" id="3.90.228.10">
    <property type="match status" value="1"/>
</dbReference>
<dbReference type="InterPro" id="IPR008893">
    <property type="entry name" value="WGR_domain"/>
</dbReference>
<keyword evidence="3 7" id="KW-0808">Transferase</keyword>
<dbReference type="Pfam" id="PF02877">
    <property type="entry name" value="PARP_reg"/>
    <property type="match status" value="1"/>
</dbReference>
<dbReference type="PROSITE" id="PS51060">
    <property type="entry name" value="PARP_ALPHA_HD"/>
    <property type="match status" value="1"/>
</dbReference>
<comment type="subcellular location">
    <subcellularLocation>
        <location evidence="1">Nucleus</location>
    </subcellularLocation>
</comment>
<dbReference type="GO" id="GO:0003950">
    <property type="term" value="F:NAD+ poly-ADP-ribosyltransferase activity"/>
    <property type="evidence" value="ECO:0007669"/>
    <property type="project" value="UniProtKB-UniRule"/>
</dbReference>
<dbReference type="SUPFAM" id="SSF56399">
    <property type="entry name" value="ADP-ribosylation"/>
    <property type="match status" value="1"/>
</dbReference>
<dbReference type="GO" id="GO:0070212">
    <property type="term" value="P:protein poly-ADP-ribosylation"/>
    <property type="evidence" value="ECO:0007669"/>
    <property type="project" value="TreeGrafter"/>
</dbReference>
<keyword evidence="4" id="KW-0548">Nucleotidyltransferase</keyword>
<comment type="caution">
    <text evidence="10">The sequence shown here is derived from an EMBL/GenBank/DDBJ whole genome shotgun (WGS) entry which is preliminary data.</text>
</comment>
<dbReference type="InterPro" id="IPR036616">
    <property type="entry name" value="Poly(ADP-ribose)pol_reg_dom_sf"/>
</dbReference>
<dbReference type="Pfam" id="PF05406">
    <property type="entry name" value="WGR"/>
    <property type="match status" value="1"/>
</dbReference>
<dbReference type="OrthoDB" id="429950at2759"/>
<evidence type="ECO:0000256" key="3">
    <source>
        <dbReference type="ARBA" id="ARBA00022679"/>
    </source>
</evidence>
<protein>
    <recommendedName>
        <fullName evidence="7">Poly [ADP-ribose] polymerase</fullName>
        <shortName evidence="7">PARP</shortName>
        <ecNumber evidence="7">2.4.2.-</ecNumber>
    </recommendedName>
</protein>
<evidence type="ECO:0000256" key="5">
    <source>
        <dbReference type="ARBA" id="ARBA00023027"/>
    </source>
</evidence>
<feature type="domain" description="PARP catalytic" evidence="8">
    <location>
        <begin position="233"/>
        <end position="460"/>
    </location>
</feature>
<name>A0A8S1H3P3_9PELO</name>
<keyword evidence="6" id="KW-0539">Nucleus</keyword>
<dbReference type="InterPro" id="IPR004102">
    <property type="entry name" value="Poly(ADP-ribose)pol_reg_dom"/>
</dbReference>
<keyword evidence="11" id="KW-1185">Reference proteome</keyword>
<dbReference type="PROSITE" id="PS51059">
    <property type="entry name" value="PARP_CATALYTIC"/>
    <property type="match status" value="1"/>
</dbReference>
<dbReference type="EC" id="2.4.2.-" evidence="7"/>
<dbReference type="PANTHER" id="PTHR10459:SF113">
    <property type="entry name" value="POLY [ADP-RIBOSE] POLYMERASE 2"/>
    <property type="match status" value="1"/>
</dbReference>
<dbReference type="Proteomes" id="UP000835052">
    <property type="component" value="Unassembled WGS sequence"/>
</dbReference>
<evidence type="ECO:0000256" key="7">
    <source>
        <dbReference type="RuleBase" id="RU362114"/>
    </source>
</evidence>
<sequence>MIEWSLFFYTFVQSSETSKEAMPGATSKTEITAETRVVCKDSSGYICDVKLSKTDNGTQFCCDLTNGRIGYNGVTRKHSFPTQESAIALFTKQFLGKTGFEWKGPSATYKWSTNTYRIIKHVEPDEKPQRVAKKRTLKVEKPMENLEEMSEVFGFLSIVCDEKKINQTLQRQNFGKPIRTLSVKQINGGFRTLRKIETALKKKTSVAELTNEYYSNIPHCFGMSVPPKIDNLEKVKAEFNLLNSLSGAMELVGDMENVKSDDKGLLKQAATYNAPTHHFENMKFSRAFRFGEKLQPTKRRRAPAPAVNTLLLWHGSPVTNIYSIMLNGLSRPEFPRGNLMFGPGIYFATLASKSLLYCNVAPGEKVYLFLCKVNLGDSLVLTECDYDPATVLKKKKKNSVLGKGLHSSTSFVEIDGIQVTTCVENRGDVKSALLYDEYVVYDESAVSIAYVVELVCTEPE</sequence>
<organism evidence="10 11">
    <name type="scientific">Caenorhabditis auriculariae</name>
    <dbReference type="NCBI Taxonomy" id="2777116"/>
    <lineage>
        <taxon>Eukaryota</taxon>
        <taxon>Metazoa</taxon>
        <taxon>Ecdysozoa</taxon>
        <taxon>Nematoda</taxon>
        <taxon>Chromadorea</taxon>
        <taxon>Rhabditida</taxon>
        <taxon>Rhabditina</taxon>
        <taxon>Rhabditomorpha</taxon>
        <taxon>Rhabditoidea</taxon>
        <taxon>Rhabditidae</taxon>
        <taxon>Peloderinae</taxon>
        <taxon>Caenorhabditis</taxon>
    </lineage>
</organism>
<evidence type="ECO:0000256" key="1">
    <source>
        <dbReference type="ARBA" id="ARBA00004123"/>
    </source>
</evidence>
<dbReference type="GO" id="GO:0006302">
    <property type="term" value="P:double-strand break repair"/>
    <property type="evidence" value="ECO:0007669"/>
    <property type="project" value="TreeGrafter"/>
</dbReference>
<keyword evidence="2 7" id="KW-0328">Glycosyltransferase</keyword>
<evidence type="ECO:0000259" key="8">
    <source>
        <dbReference type="PROSITE" id="PS51059"/>
    </source>
</evidence>
<evidence type="ECO:0000256" key="2">
    <source>
        <dbReference type="ARBA" id="ARBA00022676"/>
    </source>
</evidence>